<accession>A0ABY8WDY0</accession>
<gene>
    <name evidence="2" type="ORF">ACTOB_007355</name>
</gene>
<name>A0ABY8WDY0_9ACTN</name>
<keyword evidence="3" id="KW-1185">Reference proteome</keyword>
<evidence type="ECO:0000256" key="1">
    <source>
        <dbReference type="SAM" id="MobiDB-lite"/>
    </source>
</evidence>
<protein>
    <submittedName>
        <fullName evidence="2">Uncharacterized protein</fullName>
    </submittedName>
</protein>
<feature type="compositionally biased region" description="Basic and acidic residues" evidence="1">
    <location>
        <begin position="39"/>
        <end position="51"/>
    </location>
</feature>
<dbReference type="RefSeq" id="WP_284916568.1">
    <property type="nucleotide sequence ID" value="NZ_CP126980.1"/>
</dbReference>
<evidence type="ECO:0000313" key="3">
    <source>
        <dbReference type="Proteomes" id="UP001240150"/>
    </source>
</evidence>
<organism evidence="2 3">
    <name type="scientific">Actinoplanes oblitus</name>
    <dbReference type="NCBI Taxonomy" id="3040509"/>
    <lineage>
        <taxon>Bacteria</taxon>
        <taxon>Bacillati</taxon>
        <taxon>Actinomycetota</taxon>
        <taxon>Actinomycetes</taxon>
        <taxon>Micromonosporales</taxon>
        <taxon>Micromonosporaceae</taxon>
        <taxon>Actinoplanes</taxon>
    </lineage>
</organism>
<feature type="region of interest" description="Disordered" evidence="1">
    <location>
        <begin position="28"/>
        <end position="51"/>
    </location>
</feature>
<reference evidence="2 3" key="1">
    <citation type="submission" date="2023-06" db="EMBL/GenBank/DDBJ databases">
        <authorList>
            <person name="Yushchuk O."/>
            <person name="Binda E."/>
            <person name="Ruckert-Reed C."/>
            <person name="Fedorenko V."/>
            <person name="Kalinowski J."/>
            <person name="Marinelli F."/>
        </authorList>
    </citation>
    <scope>NUCLEOTIDE SEQUENCE [LARGE SCALE GENOMIC DNA]</scope>
    <source>
        <strain evidence="2 3">NRRL 3884</strain>
    </source>
</reference>
<proteinExistence type="predicted"/>
<sequence length="51" mass="5616">MDKMEQNTAKRADRPVLLGVGRGLLPRQRSARVQPVADAARRDTEGARTEA</sequence>
<dbReference type="EMBL" id="CP126980">
    <property type="protein sequence ID" value="WIM95268.1"/>
    <property type="molecule type" value="Genomic_DNA"/>
</dbReference>
<dbReference type="Proteomes" id="UP001240150">
    <property type="component" value="Chromosome"/>
</dbReference>
<evidence type="ECO:0000313" key="2">
    <source>
        <dbReference type="EMBL" id="WIM95268.1"/>
    </source>
</evidence>